<dbReference type="RefSeq" id="WP_181198445.1">
    <property type="nucleotide sequence ID" value="NZ_PVNK01000293.1"/>
</dbReference>
<dbReference type="PROSITE" id="PS51257">
    <property type="entry name" value="PROKAR_LIPOPROTEIN"/>
    <property type="match status" value="1"/>
</dbReference>
<dbReference type="SUPFAM" id="SSF53474">
    <property type="entry name" value="alpha/beta-Hydrolases"/>
    <property type="match status" value="1"/>
</dbReference>
<organism evidence="2 3">
    <name type="scientific">Enhygromyxa salina</name>
    <dbReference type="NCBI Taxonomy" id="215803"/>
    <lineage>
        <taxon>Bacteria</taxon>
        <taxon>Pseudomonadati</taxon>
        <taxon>Myxococcota</taxon>
        <taxon>Polyangia</taxon>
        <taxon>Nannocystales</taxon>
        <taxon>Nannocystaceae</taxon>
        <taxon>Enhygromyxa</taxon>
    </lineage>
</organism>
<dbReference type="EMBL" id="PVNK01000293">
    <property type="protein sequence ID" value="PRP90155.1"/>
    <property type="molecule type" value="Genomic_DNA"/>
</dbReference>
<dbReference type="GO" id="GO:0016787">
    <property type="term" value="F:hydrolase activity"/>
    <property type="evidence" value="ECO:0007669"/>
    <property type="project" value="UniProtKB-KW"/>
</dbReference>
<reference evidence="2 3" key="1">
    <citation type="submission" date="2018-03" db="EMBL/GenBank/DDBJ databases">
        <title>Draft Genome Sequences of the Obligatory Marine Myxobacteria Enhygromyxa salina SWB005.</title>
        <authorList>
            <person name="Poehlein A."/>
            <person name="Moghaddam J.A."/>
            <person name="Harms H."/>
            <person name="Alanjari M."/>
            <person name="Koenig G.M."/>
            <person name="Daniel R."/>
            <person name="Schaeberle T.F."/>
        </authorList>
    </citation>
    <scope>NUCLEOTIDE SEQUENCE [LARGE SCALE GENOMIC DNA]</scope>
    <source>
        <strain evidence="2 3">SWB005</strain>
    </source>
</reference>
<sequence>MATLGTRVVFVSSLVSVLSGCAGQLEAPIPTAAYGGDGDHARALVIMLPGAGDRVGTYDKHGFVQTMRDSGMDVDMLEVDAHIGYYRSRTLLERLEHDVLAPNRDRYEEIWLVGISMGGLGALLTTWTYPEEVDGLILMAPYLGRRKILGEIERAGGLAAWQPPAEIDDARWDIEIWRMLQQISAQQGAGETELYLMYGEDDFGARAHRILAGGLPVSHVKTAPGGHAWGTWTTLWNALMSESPIAS</sequence>
<feature type="domain" description="Serine aminopeptidase S33" evidence="1">
    <location>
        <begin position="104"/>
        <end position="147"/>
    </location>
</feature>
<evidence type="ECO:0000259" key="1">
    <source>
        <dbReference type="Pfam" id="PF12146"/>
    </source>
</evidence>
<evidence type="ECO:0000313" key="2">
    <source>
        <dbReference type="EMBL" id="PRP90155.1"/>
    </source>
</evidence>
<evidence type="ECO:0000313" key="3">
    <source>
        <dbReference type="Proteomes" id="UP000237968"/>
    </source>
</evidence>
<gene>
    <name evidence="2" type="ORF">ENSA5_67730</name>
</gene>
<keyword evidence="2" id="KW-0378">Hydrolase</keyword>
<dbReference type="Proteomes" id="UP000237968">
    <property type="component" value="Unassembled WGS sequence"/>
</dbReference>
<name>A0A2S9XBC8_9BACT</name>
<dbReference type="InterPro" id="IPR022742">
    <property type="entry name" value="Hydrolase_4"/>
</dbReference>
<comment type="caution">
    <text evidence="2">The sequence shown here is derived from an EMBL/GenBank/DDBJ whole genome shotgun (WGS) entry which is preliminary data.</text>
</comment>
<dbReference type="Pfam" id="PF12146">
    <property type="entry name" value="Hydrolase_4"/>
    <property type="match status" value="1"/>
</dbReference>
<dbReference type="AlphaFoldDB" id="A0A2S9XBC8"/>
<keyword evidence="3" id="KW-1185">Reference proteome</keyword>
<dbReference type="Gene3D" id="3.40.50.1820">
    <property type="entry name" value="alpha/beta hydrolase"/>
    <property type="match status" value="1"/>
</dbReference>
<proteinExistence type="predicted"/>
<dbReference type="InterPro" id="IPR029058">
    <property type="entry name" value="AB_hydrolase_fold"/>
</dbReference>
<protein>
    <submittedName>
        <fullName evidence="2">Alpha/beta hydrolase family protein</fullName>
    </submittedName>
</protein>
<accession>A0A2S9XBC8</accession>